<dbReference type="PROSITE" id="PS51782">
    <property type="entry name" value="LYSM"/>
    <property type="match status" value="3"/>
</dbReference>
<dbReference type="PANTHER" id="PTHR34997:SF1">
    <property type="entry name" value="PEPTIDOGLYCAN-BINDING LYSIN DOMAIN"/>
    <property type="match status" value="1"/>
</dbReference>
<feature type="domain" description="LysM" evidence="5">
    <location>
        <begin position="122"/>
        <end position="175"/>
    </location>
</feature>
<reference evidence="6 7" key="1">
    <citation type="journal article" date="2019" name="Sci. Rep.">
        <title>Comparative genomics of chytrid fungi reveal insights into the obligate biotrophic and pathogenic lifestyle of Synchytrium endobioticum.</title>
        <authorList>
            <person name="van de Vossenberg B.T.L.H."/>
            <person name="Warris S."/>
            <person name="Nguyen H.D.T."/>
            <person name="van Gent-Pelzer M.P.E."/>
            <person name="Joly D.L."/>
            <person name="van de Geest H.C."/>
            <person name="Bonants P.J.M."/>
            <person name="Smith D.S."/>
            <person name="Levesque C.A."/>
            <person name="van der Lee T.A.J."/>
        </authorList>
    </citation>
    <scope>NUCLEOTIDE SEQUENCE [LARGE SCALE GENOMIC DNA]</scope>
    <source>
        <strain evidence="6 7">LEV6574</strain>
    </source>
</reference>
<dbReference type="SMART" id="SM00257">
    <property type="entry name" value="LysM"/>
    <property type="match status" value="3"/>
</dbReference>
<dbReference type="InterPro" id="IPR052210">
    <property type="entry name" value="LysM1-like"/>
</dbReference>
<accession>A0A507C4L1</accession>
<evidence type="ECO:0000256" key="1">
    <source>
        <dbReference type="ARBA" id="ARBA00022669"/>
    </source>
</evidence>
<dbReference type="CDD" id="cd00118">
    <property type="entry name" value="LysM"/>
    <property type="match status" value="1"/>
</dbReference>
<feature type="signal peptide" evidence="4">
    <location>
        <begin position="1"/>
        <end position="19"/>
    </location>
</feature>
<dbReference type="SUPFAM" id="SSF54106">
    <property type="entry name" value="LysM domain"/>
    <property type="match status" value="2"/>
</dbReference>
<comment type="caution">
    <text evidence="6">The sequence shown here is derived from an EMBL/GenBank/DDBJ whole genome shotgun (WGS) entry which is preliminary data.</text>
</comment>
<feature type="domain" description="LysM" evidence="5">
    <location>
        <begin position="199"/>
        <end position="245"/>
    </location>
</feature>
<evidence type="ECO:0000256" key="3">
    <source>
        <dbReference type="SAM" id="MobiDB-lite"/>
    </source>
</evidence>
<evidence type="ECO:0000259" key="5">
    <source>
        <dbReference type="PROSITE" id="PS51782"/>
    </source>
</evidence>
<feature type="chain" id="PRO_5021349706" description="LysM domain-containing protein" evidence="4">
    <location>
        <begin position="20"/>
        <end position="247"/>
    </location>
</feature>
<feature type="domain" description="LysM" evidence="5">
    <location>
        <begin position="32"/>
        <end position="78"/>
    </location>
</feature>
<dbReference type="Proteomes" id="UP000320475">
    <property type="component" value="Unassembled WGS sequence"/>
</dbReference>
<dbReference type="GO" id="GO:0008061">
    <property type="term" value="F:chitin binding"/>
    <property type="evidence" value="ECO:0007669"/>
    <property type="project" value="UniProtKB-KW"/>
</dbReference>
<dbReference type="Pfam" id="PF01476">
    <property type="entry name" value="LysM"/>
    <property type="match status" value="3"/>
</dbReference>
<protein>
    <recommendedName>
        <fullName evidence="5">LysM domain-containing protein</fullName>
    </recommendedName>
</protein>
<keyword evidence="4" id="KW-0732">Signal</keyword>
<organism evidence="6 7">
    <name type="scientific">Synchytrium endobioticum</name>
    <dbReference type="NCBI Taxonomy" id="286115"/>
    <lineage>
        <taxon>Eukaryota</taxon>
        <taxon>Fungi</taxon>
        <taxon>Fungi incertae sedis</taxon>
        <taxon>Chytridiomycota</taxon>
        <taxon>Chytridiomycota incertae sedis</taxon>
        <taxon>Chytridiomycetes</taxon>
        <taxon>Synchytriales</taxon>
        <taxon>Synchytriaceae</taxon>
        <taxon>Synchytrium</taxon>
    </lineage>
</organism>
<dbReference type="InterPro" id="IPR018392">
    <property type="entry name" value="LysM"/>
</dbReference>
<dbReference type="InterPro" id="IPR036779">
    <property type="entry name" value="LysM_dom_sf"/>
</dbReference>
<dbReference type="EMBL" id="QEAM01000687">
    <property type="protein sequence ID" value="TPX36480.1"/>
    <property type="molecule type" value="Genomic_DNA"/>
</dbReference>
<sequence length="247" mass="25347">MAKLITSITLTLIVAFAAAENQNAAMVANCAKTVTVQSGDTLTFIAVTNGWAAARDLLPLNPGLDINAIISPGQMICVAAPGLTPAGTPVGGQPKGSPMPSPTTNSFPSGAPDVNPQEQCIKTVKIVAGDTCFSLAVSNNFQGTQPGTKLQSVNKALVNRVVDCANLPIGEKVCVDCYATPNIPETSNCPYHLANGCKRTTTIKAGDTLTNIAMSAGLASLKDLVAINPGLQPDATIYPGNNLCVLV</sequence>
<dbReference type="VEuPathDB" id="FungiDB:SeMB42_g06968"/>
<evidence type="ECO:0000256" key="4">
    <source>
        <dbReference type="SAM" id="SignalP"/>
    </source>
</evidence>
<keyword evidence="2" id="KW-0843">Virulence</keyword>
<proteinExistence type="predicted"/>
<feature type="region of interest" description="Disordered" evidence="3">
    <location>
        <begin position="87"/>
        <end position="112"/>
    </location>
</feature>
<evidence type="ECO:0000256" key="2">
    <source>
        <dbReference type="ARBA" id="ARBA00023026"/>
    </source>
</evidence>
<evidence type="ECO:0000313" key="6">
    <source>
        <dbReference type="EMBL" id="TPX36480.1"/>
    </source>
</evidence>
<keyword evidence="1" id="KW-0147">Chitin-binding</keyword>
<dbReference type="PANTHER" id="PTHR34997">
    <property type="entry name" value="AM15"/>
    <property type="match status" value="1"/>
</dbReference>
<name>A0A507C4L1_9FUNG</name>
<gene>
    <name evidence="6" type="ORF">SeLEV6574_g08023</name>
</gene>
<dbReference type="OrthoDB" id="5985073at2759"/>
<evidence type="ECO:0000313" key="7">
    <source>
        <dbReference type="Proteomes" id="UP000320475"/>
    </source>
</evidence>
<dbReference type="AlphaFoldDB" id="A0A507C4L1"/>
<dbReference type="Gene3D" id="3.10.350.10">
    <property type="entry name" value="LysM domain"/>
    <property type="match status" value="3"/>
</dbReference>